<feature type="chain" id="PRO_5025035189" description="SMP-30/Gluconolactonase/LRE-like region domain-containing protein" evidence="1">
    <location>
        <begin position="23"/>
        <end position="376"/>
    </location>
</feature>
<gene>
    <name evidence="2" type="ORF">EYC80_001571</name>
</gene>
<evidence type="ECO:0000256" key="1">
    <source>
        <dbReference type="SAM" id="SignalP"/>
    </source>
</evidence>
<sequence>MKVSSIIRTAVSVFILPSLSTCTPIAQPPNSNPVGISKPVSKLPLSVTVLTTFSFPSWCENFAIRSNGELLVSRLDTPEVLLVSPTDAFSPITITTFNATTYKGALGISETQNDIFYVITSAQVDDSFVKTSGINSIWKINMTTFSQTNGTTTSPATVTKVVDIPEADFLNGMAALNENNVLVGDIYNGIVYKISTTDATYSALLSDPKMKIPSNAPTNLGINGIKIWDSYLYWTNTAVGTLNRIEILPDGTPVGASEVVVDNVPRADDFVFKSDGSIWVAQNQWDELSVVPVGATQATLVAGSNISTTLAGVTSGHFGRTPEDRDILYLATSGALALPINGTVVVAGSIVKINTAGFELPTPESDDECDEEWWIV</sequence>
<feature type="signal peptide" evidence="1">
    <location>
        <begin position="1"/>
        <end position="22"/>
    </location>
</feature>
<proteinExistence type="predicted"/>
<keyword evidence="1" id="KW-0732">Signal</keyword>
<dbReference type="SUPFAM" id="SSF63829">
    <property type="entry name" value="Calcium-dependent phosphotriesterase"/>
    <property type="match status" value="1"/>
</dbReference>
<comment type="caution">
    <text evidence="2">The sequence shown here is derived from an EMBL/GenBank/DDBJ whole genome shotgun (WGS) entry which is preliminary data.</text>
</comment>
<reference evidence="2 3" key="1">
    <citation type="submission" date="2019-06" db="EMBL/GenBank/DDBJ databases">
        <title>Genome Sequence of the Brown Rot Fungal Pathogen Monilinia laxa.</title>
        <authorList>
            <person name="De Miccolis Angelini R.M."/>
            <person name="Landi L."/>
            <person name="Abate D."/>
            <person name="Pollastro S."/>
            <person name="Romanazzi G."/>
            <person name="Faretra F."/>
        </authorList>
    </citation>
    <scope>NUCLEOTIDE SEQUENCE [LARGE SCALE GENOMIC DNA]</scope>
    <source>
        <strain evidence="2 3">Mlax316</strain>
    </source>
</reference>
<dbReference type="OrthoDB" id="9977941at2759"/>
<dbReference type="AlphaFoldDB" id="A0A5N6K5G5"/>
<keyword evidence="3" id="KW-1185">Reference proteome</keyword>
<protein>
    <recommendedName>
        <fullName evidence="4">SMP-30/Gluconolactonase/LRE-like region domain-containing protein</fullName>
    </recommendedName>
</protein>
<dbReference type="Proteomes" id="UP000326757">
    <property type="component" value="Unassembled WGS sequence"/>
</dbReference>
<dbReference type="PANTHER" id="PTHR42060:SF1">
    <property type="entry name" value="NHL REPEAT-CONTAINING PROTEIN"/>
    <property type="match status" value="1"/>
</dbReference>
<dbReference type="InterPro" id="IPR052998">
    <property type="entry name" value="Hetero-Diels-Alderase-like"/>
</dbReference>
<dbReference type="InterPro" id="IPR011042">
    <property type="entry name" value="6-blade_b-propeller_TolB-like"/>
</dbReference>
<organism evidence="2 3">
    <name type="scientific">Monilinia laxa</name>
    <name type="common">Brown rot fungus</name>
    <name type="synonym">Sclerotinia laxa</name>
    <dbReference type="NCBI Taxonomy" id="61186"/>
    <lineage>
        <taxon>Eukaryota</taxon>
        <taxon>Fungi</taxon>
        <taxon>Dikarya</taxon>
        <taxon>Ascomycota</taxon>
        <taxon>Pezizomycotina</taxon>
        <taxon>Leotiomycetes</taxon>
        <taxon>Helotiales</taxon>
        <taxon>Sclerotiniaceae</taxon>
        <taxon>Monilinia</taxon>
    </lineage>
</organism>
<evidence type="ECO:0000313" key="2">
    <source>
        <dbReference type="EMBL" id="KAB8297770.1"/>
    </source>
</evidence>
<dbReference type="Gene3D" id="2.120.10.30">
    <property type="entry name" value="TolB, C-terminal domain"/>
    <property type="match status" value="1"/>
</dbReference>
<dbReference type="EMBL" id="VIGI01000007">
    <property type="protein sequence ID" value="KAB8297770.1"/>
    <property type="molecule type" value="Genomic_DNA"/>
</dbReference>
<evidence type="ECO:0008006" key="4">
    <source>
        <dbReference type="Google" id="ProtNLM"/>
    </source>
</evidence>
<evidence type="ECO:0000313" key="3">
    <source>
        <dbReference type="Proteomes" id="UP000326757"/>
    </source>
</evidence>
<name>A0A5N6K5G5_MONLA</name>
<dbReference type="PANTHER" id="PTHR42060">
    <property type="entry name" value="NHL REPEAT-CONTAINING PROTEIN-RELATED"/>
    <property type="match status" value="1"/>
</dbReference>
<accession>A0A5N6K5G5</accession>